<dbReference type="SMART" id="SM00046">
    <property type="entry name" value="DAGKc"/>
    <property type="match status" value="1"/>
</dbReference>
<dbReference type="Gene3D" id="3.40.50.10330">
    <property type="entry name" value="Probable inorganic polyphosphate/atp-NAD kinase, domain 1"/>
    <property type="match status" value="1"/>
</dbReference>
<dbReference type="GO" id="GO:0016301">
    <property type="term" value="F:kinase activity"/>
    <property type="evidence" value="ECO:0007669"/>
    <property type="project" value="UniProtKB-KW"/>
</dbReference>
<evidence type="ECO:0000256" key="1">
    <source>
        <dbReference type="ARBA" id="ARBA00022679"/>
    </source>
</evidence>
<keyword evidence="7" id="KW-1185">Reference proteome</keyword>
<protein>
    <submittedName>
        <fullName evidence="6">Diacylglycerol kinase family lipid kinase</fullName>
    </submittedName>
</protein>
<dbReference type="SUPFAM" id="SSF111331">
    <property type="entry name" value="NAD kinase/diacylglycerol kinase-like"/>
    <property type="match status" value="1"/>
</dbReference>
<name>A0ABS0F8Z9_9FLAO</name>
<evidence type="ECO:0000259" key="5">
    <source>
        <dbReference type="PROSITE" id="PS50146"/>
    </source>
</evidence>
<dbReference type="InterPro" id="IPR017438">
    <property type="entry name" value="ATP-NAD_kinase_N"/>
</dbReference>
<dbReference type="PANTHER" id="PTHR12358:SF106">
    <property type="entry name" value="LIPID KINASE YEGS"/>
    <property type="match status" value="1"/>
</dbReference>
<dbReference type="InterPro" id="IPR001206">
    <property type="entry name" value="Diacylglycerol_kinase_cat_dom"/>
</dbReference>
<dbReference type="Proteomes" id="UP000660070">
    <property type="component" value="Unassembled WGS sequence"/>
</dbReference>
<keyword evidence="3 6" id="KW-0418">Kinase</keyword>
<keyword evidence="1" id="KW-0808">Transferase</keyword>
<keyword evidence="2" id="KW-0547">Nucleotide-binding</keyword>
<dbReference type="InterPro" id="IPR045540">
    <property type="entry name" value="YegS/DAGK_C"/>
</dbReference>
<evidence type="ECO:0000313" key="7">
    <source>
        <dbReference type="Proteomes" id="UP000660070"/>
    </source>
</evidence>
<dbReference type="InterPro" id="IPR016064">
    <property type="entry name" value="NAD/diacylglycerol_kinase_sf"/>
</dbReference>
<dbReference type="PANTHER" id="PTHR12358">
    <property type="entry name" value="SPHINGOSINE KINASE"/>
    <property type="match status" value="1"/>
</dbReference>
<organism evidence="6 7">
    <name type="scientific">Kaistella gelatinilytica</name>
    <dbReference type="NCBI Taxonomy" id="2787636"/>
    <lineage>
        <taxon>Bacteria</taxon>
        <taxon>Pseudomonadati</taxon>
        <taxon>Bacteroidota</taxon>
        <taxon>Flavobacteriia</taxon>
        <taxon>Flavobacteriales</taxon>
        <taxon>Weeksellaceae</taxon>
        <taxon>Chryseobacterium group</taxon>
        <taxon>Kaistella</taxon>
    </lineage>
</organism>
<dbReference type="Pfam" id="PF00781">
    <property type="entry name" value="DAGK_cat"/>
    <property type="match status" value="1"/>
</dbReference>
<feature type="domain" description="DAGKc" evidence="5">
    <location>
        <begin position="4"/>
        <end position="133"/>
    </location>
</feature>
<dbReference type="Gene3D" id="2.60.200.40">
    <property type="match status" value="1"/>
</dbReference>
<dbReference type="PROSITE" id="PS50146">
    <property type="entry name" value="DAGK"/>
    <property type="match status" value="1"/>
</dbReference>
<gene>
    <name evidence="6" type="ORF">IV494_03200</name>
</gene>
<dbReference type="RefSeq" id="WP_196078717.1">
    <property type="nucleotide sequence ID" value="NZ_JADPVI010000001.1"/>
</dbReference>
<dbReference type="Pfam" id="PF19279">
    <property type="entry name" value="YegS_C"/>
    <property type="match status" value="1"/>
</dbReference>
<comment type="caution">
    <text evidence="6">The sequence shown here is derived from an EMBL/GenBank/DDBJ whole genome shotgun (WGS) entry which is preliminary data.</text>
</comment>
<evidence type="ECO:0000313" key="6">
    <source>
        <dbReference type="EMBL" id="MBF8456179.1"/>
    </source>
</evidence>
<dbReference type="InterPro" id="IPR050187">
    <property type="entry name" value="Lipid_Phosphate_FormReg"/>
</dbReference>
<dbReference type="EMBL" id="JADPVI010000001">
    <property type="protein sequence ID" value="MBF8456179.1"/>
    <property type="molecule type" value="Genomic_DNA"/>
</dbReference>
<evidence type="ECO:0000256" key="4">
    <source>
        <dbReference type="ARBA" id="ARBA00022840"/>
    </source>
</evidence>
<evidence type="ECO:0000256" key="2">
    <source>
        <dbReference type="ARBA" id="ARBA00022741"/>
    </source>
</evidence>
<reference evidence="6 7" key="1">
    <citation type="submission" date="2020-11" db="EMBL/GenBank/DDBJ databases">
        <title>Kaistella gelatinilytica sp. nov., a flavobacterium isolated from Antarctic Soil.</title>
        <authorList>
            <person name="Li J."/>
        </authorList>
    </citation>
    <scope>NUCLEOTIDE SEQUENCE [LARGE SCALE GENOMIC DNA]</scope>
    <source>
        <strain evidence="6 7">G5-32</strain>
    </source>
</reference>
<proteinExistence type="predicted"/>
<accession>A0ABS0F8Z9</accession>
<keyword evidence="4" id="KW-0067">ATP-binding</keyword>
<evidence type="ECO:0000256" key="3">
    <source>
        <dbReference type="ARBA" id="ARBA00022777"/>
    </source>
</evidence>
<sequence>MESAIRPKILFIFNPRSGNHSIDWEKEIGEYFKPLHYSIEIHVLKDDCCAAEINEKIASYDPDQVVAVGGDGTVTLVGGCLLEKNIQLGILPAGSANGLAKELGISLIPAEALHTVISGVGKKIHVIMINGRLSIHLSDIGFNARMIEKFQTENTRGIWGYFKATLPILRNILFINPLMKVSITIDERTIRTKTAMIVIANATRYGSGAVINPNGNLEDELFEVIVIKQISIIEIFKMLVTHTSFNPRKTEILRTRTLHIKLSKKMHFQVDGEYLGKVDEVKAYLIPAALEIRVPSPVQYHSLFSDQMFPKL</sequence>